<dbReference type="InterPro" id="IPR029052">
    <property type="entry name" value="Metallo-depent_PP-like"/>
</dbReference>
<keyword evidence="2" id="KW-0378">Hydrolase</keyword>
<protein>
    <submittedName>
        <fullName evidence="5">5'-nucleotidase</fullName>
    </submittedName>
</protein>
<dbReference type="Pfam" id="PF02872">
    <property type="entry name" value="5_nucleotid_C"/>
    <property type="match status" value="1"/>
</dbReference>
<dbReference type="InterPro" id="IPR006179">
    <property type="entry name" value="5_nucleotidase/apyrase"/>
</dbReference>
<gene>
    <name evidence="5" type="ORF">AM231_17800</name>
</gene>
<evidence type="ECO:0000313" key="6">
    <source>
        <dbReference type="Proteomes" id="UP000036932"/>
    </source>
</evidence>
<keyword evidence="2" id="KW-0547">Nucleotide-binding</keyword>
<dbReference type="EMBL" id="LIUT01000003">
    <property type="protein sequence ID" value="KOR82202.1"/>
    <property type="molecule type" value="Genomic_DNA"/>
</dbReference>
<evidence type="ECO:0000256" key="1">
    <source>
        <dbReference type="ARBA" id="ARBA00022729"/>
    </source>
</evidence>
<dbReference type="InterPro" id="IPR004843">
    <property type="entry name" value="Calcineurin-like_PHP"/>
</dbReference>
<evidence type="ECO:0000256" key="2">
    <source>
        <dbReference type="RuleBase" id="RU362119"/>
    </source>
</evidence>
<name>A0A0M1NJA8_9BACL</name>
<dbReference type="PANTHER" id="PTHR11575">
    <property type="entry name" value="5'-NUCLEOTIDASE-RELATED"/>
    <property type="match status" value="1"/>
</dbReference>
<dbReference type="OrthoDB" id="9793179at2"/>
<feature type="domain" description="5'-Nucleotidase C-terminal" evidence="4">
    <location>
        <begin position="297"/>
        <end position="434"/>
    </location>
</feature>
<feature type="domain" description="Calcineurin-like phosphoesterase" evidence="3">
    <location>
        <begin position="17"/>
        <end position="213"/>
    </location>
</feature>
<dbReference type="Gene3D" id="3.90.780.10">
    <property type="entry name" value="5'-Nucleotidase, C-terminal domain"/>
    <property type="match status" value="1"/>
</dbReference>
<dbReference type="InterPro" id="IPR008334">
    <property type="entry name" value="5'-Nucleotdase_C"/>
</dbReference>
<dbReference type="PRINTS" id="PR01607">
    <property type="entry name" value="APYRASEFAMLY"/>
</dbReference>
<dbReference type="Gene3D" id="3.60.21.10">
    <property type="match status" value="1"/>
</dbReference>
<dbReference type="PANTHER" id="PTHR11575:SF23">
    <property type="entry name" value="5-NUCLEOTIDASE FAMILY PROTEIN"/>
    <property type="match status" value="1"/>
</dbReference>
<accession>A0A0M1NJA8</accession>
<reference evidence="6" key="1">
    <citation type="submission" date="2015-08" db="EMBL/GenBank/DDBJ databases">
        <title>Genome sequencing project for genomic taxonomy and phylogenomics of Bacillus-like bacteria.</title>
        <authorList>
            <person name="Liu B."/>
            <person name="Wang J."/>
            <person name="Zhu Y."/>
            <person name="Liu G."/>
            <person name="Chen Q."/>
            <person name="Chen Z."/>
            <person name="Lan J."/>
            <person name="Che J."/>
            <person name="Ge C."/>
            <person name="Shi H."/>
            <person name="Pan Z."/>
            <person name="Liu X."/>
        </authorList>
    </citation>
    <scope>NUCLEOTIDE SEQUENCE [LARGE SCALE GENOMIC DNA]</scope>
    <source>
        <strain evidence="6">FJAT-22460</strain>
    </source>
</reference>
<dbReference type="GO" id="GO:0030288">
    <property type="term" value="C:outer membrane-bounded periplasmic space"/>
    <property type="evidence" value="ECO:0007669"/>
    <property type="project" value="TreeGrafter"/>
</dbReference>
<dbReference type="InterPro" id="IPR036907">
    <property type="entry name" value="5'-Nucleotdase_C_sf"/>
</dbReference>
<dbReference type="CDD" id="cd00845">
    <property type="entry name" value="MPP_UshA_N_like"/>
    <property type="match status" value="1"/>
</dbReference>
<dbReference type="PATRIC" id="fig|1705565.3.peg.5493"/>
<sequence length="483" mass="53124">MRGGRQVVTGETNQKLTLLYTNDIHSHFDTMSSVAALISREKEAAGEKVVVLDIGDHMDRASMETEGSMGQANVDVMNLTGYDAITIGNNEGLTISYDVLEHVYAGLQCPIVCCNIHEITSGNPPSWMKKHVILEREGIRIGLTGATAAFAGFYQLLGWEAGDPVQAIAEQVHELQDHCDIIVVLSHLGLTMDKRLAEQIAGIDVILGGHTHHILEEPMIIGQTTVCGAGKFGQYVGRLDMQRNHENERFTCIEGSLLPVDKSLMEPLVEQAIMKHHELAKEKLSEAVAVIDRQLPINYEKESPFANLLAQAVLQHTGAEIAIINSGQLLGPLPEGEISTGMLHSLCPSPINPCVVKLLGEHIYQALEESLLEEFSGKKILGFGFRGYILGGLAVDGCKIRYDKDGEPYQKITDISLKGQPLDRKREYTVGTLDMFTFKIGYETLALGKDTVYMLPELIRDLLRTELARPGSLEASMIPRWIS</sequence>
<dbReference type="SUPFAM" id="SSF56300">
    <property type="entry name" value="Metallo-dependent phosphatases"/>
    <property type="match status" value="1"/>
</dbReference>
<dbReference type="AlphaFoldDB" id="A0A0M1NJA8"/>
<dbReference type="GO" id="GO:0009166">
    <property type="term" value="P:nucleotide catabolic process"/>
    <property type="evidence" value="ECO:0007669"/>
    <property type="project" value="InterPro"/>
</dbReference>
<evidence type="ECO:0000259" key="3">
    <source>
        <dbReference type="Pfam" id="PF00149"/>
    </source>
</evidence>
<dbReference type="Pfam" id="PF00149">
    <property type="entry name" value="Metallophos"/>
    <property type="match status" value="1"/>
</dbReference>
<dbReference type="SUPFAM" id="SSF55816">
    <property type="entry name" value="5'-nucleotidase (syn. UDP-sugar hydrolase), C-terminal domain"/>
    <property type="match status" value="1"/>
</dbReference>
<organism evidence="5 6">
    <name type="scientific">Paenibacillus solani</name>
    <dbReference type="NCBI Taxonomy" id="1705565"/>
    <lineage>
        <taxon>Bacteria</taxon>
        <taxon>Bacillati</taxon>
        <taxon>Bacillota</taxon>
        <taxon>Bacilli</taxon>
        <taxon>Bacillales</taxon>
        <taxon>Paenibacillaceae</taxon>
        <taxon>Paenibacillus</taxon>
    </lineage>
</organism>
<dbReference type="GO" id="GO:0000166">
    <property type="term" value="F:nucleotide binding"/>
    <property type="evidence" value="ECO:0007669"/>
    <property type="project" value="UniProtKB-KW"/>
</dbReference>
<proteinExistence type="inferred from homology"/>
<keyword evidence="1" id="KW-0732">Signal</keyword>
<keyword evidence="6" id="KW-1185">Reference proteome</keyword>
<comment type="similarity">
    <text evidence="2">Belongs to the 5'-nucleotidase family.</text>
</comment>
<evidence type="ECO:0000259" key="4">
    <source>
        <dbReference type="Pfam" id="PF02872"/>
    </source>
</evidence>
<dbReference type="GO" id="GO:0008253">
    <property type="term" value="F:5'-nucleotidase activity"/>
    <property type="evidence" value="ECO:0007669"/>
    <property type="project" value="TreeGrafter"/>
</dbReference>
<comment type="caution">
    <text evidence="5">The sequence shown here is derived from an EMBL/GenBank/DDBJ whole genome shotgun (WGS) entry which is preliminary data.</text>
</comment>
<evidence type="ECO:0000313" key="5">
    <source>
        <dbReference type="EMBL" id="KOR82202.1"/>
    </source>
</evidence>
<dbReference type="Proteomes" id="UP000036932">
    <property type="component" value="Unassembled WGS sequence"/>
</dbReference>
<dbReference type="GO" id="GO:0008768">
    <property type="term" value="F:UDP-sugar diphosphatase activity"/>
    <property type="evidence" value="ECO:0007669"/>
    <property type="project" value="TreeGrafter"/>
</dbReference>